<feature type="domain" description="Plastocyanin-like" evidence="6">
    <location>
        <begin position="215"/>
        <end position="298"/>
    </location>
</feature>
<dbReference type="PANTHER" id="PTHR11709">
    <property type="entry name" value="MULTI-COPPER OXIDASE"/>
    <property type="match status" value="1"/>
</dbReference>
<comment type="caution">
    <text evidence="9">The sequence shown here is derived from an EMBL/GenBank/DDBJ whole genome shotgun (WGS) entry which is preliminary data.</text>
</comment>
<evidence type="ECO:0000256" key="2">
    <source>
        <dbReference type="ARBA" id="ARBA00023002"/>
    </source>
</evidence>
<keyword evidence="5" id="KW-1133">Transmembrane helix</keyword>
<evidence type="ECO:0000256" key="3">
    <source>
        <dbReference type="ARBA" id="ARBA00023008"/>
    </source>
</evidence>
<keyword evidence="5" id="KW-0812">Transmembrane</keyword>
<dbReference type="InterPro" id="IPR008972">
    <property type="entry name" value="Cupredoxin"/>
</dbReference>
<dbReference type="InterPro" id="IPR011707">
    <property type="entry name" value="Cu-oxidase-like_N"/>
</dbReference>
<dbReference type="CDD" id="cd04202">
    <property type="entry name" value="CuRO_D2_2dMcoN_like"/>
    <property type="match status" value="1"/>
</dbReference>
<protein>
    <submittedName>
        <fullName evidence="9">Multicopper oxidase</fullName>
    </submittedName>
</protein>
<dbReference type="PROSITE" id="PS00080">
    <property type="entry name" value="MULTICOPPER_OXIDASE2"/>
    <property type="match status" value="1"/>
</dbReference>
<dbReference type="Pfam" id="PF07732">
    <property type="entry name" value="Cu-oxidase_3"/>
    <property type="match status" value="1"/>
</dbReference>
<dbReference type="Pfam" id="PF00394">
    <property type="entry name" value="Cu-oxidase"/>
    <property type="match status" value="1"/>
</dbReference>
<evidence type="ECO:0000313" key="9">
    <source>
        <dbReference type="EMBL" id="KGP90245.1"/>
    </source>
</evidence>
<evidence type="ECO:0000313" key="10">
    <source>
        <dbReference type="Proteomes" id="UP000030153"/>
    </source>
</evidence>
<feature type="region of interest" description="Disordered" evidence="4">
    <location>
        <begin position="323"/>
        <end position="347"/>
    </location>
</feature>
<keyword evidence="5" id="KW-0472">Membrane</keyword>
<dbReference type="Pfam" id="PF07731">
    <property type="entry name" value="Cu-oxidase_2"/>
    <property type="match status" value="1"/>
</dbReference>
<feature type="domain" description="Plastocyanin-like" evidence="8">
    <location>
        <begin position="65"/>
        <end position="179"/>
    </location>
</feature>
<dbReference type="InterPro" id="IPR045087">
    <property type="entry name" value="Cu-oxidase_fam"/>
</dbReference>
<dbReference type="eggNOG" id="COG2132">
    <property type="taxonomic scope" value="Bacteria"/>
</dbReference>
<dbReference type="PANTHER" id="PTHR11709:SF394">
    <property type="entry name" value="FI03373P-RELATED"/>
    <property type="match status" value="1"/>
</dbReference>
<name>A0A0A2V968_9BACI</name>
<accession>A0A0A2V968</accession>
<dbReference type="InterPro" id="IPR002355">
    <property type="entry name" value="Cu_oxidase_Cu_BS"/>
</dbReference>
<dbReference type="GO" id="GO:0005507">
    <property type="term" value="F:copper ion binding"/>
    <property type="evidence" value="ECO:0007669"/>
    <property type="project" value="InterPro"/>
</dbReference>
<keyword evidence="2" id="KW-0560">Oxidoreductase</keyword>
<dbReference type="CDD" id="cd13860">
    <property type="entry name" value="CuRO_1_2dMco_1"/>
    <property type="match status" value="1"/>
</dbReference>
<keyword evidence="10" id="KW-1185">Reference proteome</keyword>
<evidence type="ECO:0000256" key="5">
    <source>
        <dbReference type="SAM" id="Phobius"/>
    </source>
</evidence>
<dbReference type="GO" id="GO:0016491">
    <property type="term" value="F:oxidoreductase activity"/>
    <property type="evidence" value="ECO:0007669"/>
    <property type="project" value="UniProtKB-KW"/>
</dbReference>
<dbReference type="InterPro" id="IPR001117">
    <property type="entry name" value="Cu-oxidase_2nd"/>
</dbReference>
<dbReference type="AlphaFoldDB" id="A0A0A2V968"/>
<evidence type="ECO:0000256" key="4">
    <source>
        <dbReference type="SAM" id="MobiDB-lite"/>
    </source>
</evidence>
<evidence type="ECO:0000259" key="7">
    <source>
        <dbReference type="Pfam" id="PF07731"/>
    </source>
</evidence>
<reference evidence="9 10" key="1">
    <citation type="submission" date="2013-08" db="EMBL/GenBank/DDBJ databases">
        <title>Genome of Pontibacillus chungwhensis.</title>
        <authorList>
            <person name="Wang Q."/>
            <person name="Wang G."/>
        </authorList>
    </citation>
    <scope>NUCLEOTIDE SEQUENCE [LARGE SCALE GENOMIC DNA]</scope>
    <source>
        <strain evidence="9 10">BH030062</strain>
    </source>
</reference>
<feature type="domain" description="Plastocyanin-like" evidence="7">
    <location>
        <begin position="377"/>
        <end position="480"/>
    </location>
</feature>
<dbReference type="InterPro" id="IPR033138">
    <property type="entry name" value="Cu_oxidase_CS"/>
</dbReference>
<evidence type="ECO:0000259" key="6">
    <source>
        <dbReference type="Pfam" id="PF00394"/>
    </source>
</evidence>
<dbReference type="SUPFAM" id="SSF49503">
    <property type="entry name" value="Cupredoxins"/>
    <property type="match status" value="3"/>
</dbReference>
<proteinExistence type="predicted"/>
<feature type="transmembrane region" description="Helical" evidence="5">
    <location>
        <begin position="6"/>
        <end position="23"/>
    </location>
</feature>
<dbReference type="PROSITE" id="PS00079">
    <property type="entry name" value="MULTICOPPER_OXIDASE1"/>
    <property type="match status" value="1"/>
</dbReference>
<sequence length="499" mass="55396">MKKITIPILFGAGIILIGMWAFLKFQDGSESAASLLNEAEGKSIVDLKGDDQTGHPVKTFDITASEKQWQINQDKSVQAWTYNQSVPGQEIRVQEGDYVKVHLKNDLDVPVTIHWHGVVLPNKMDGVPGITQDAVLPGEEFTYEFLADNPGTYWYHSHQHSSKQVDKGLYGAFIVEEDQTNYSQDHTFILDEWAINSEKQSITNMGSMMTGGMSGDGEADTKAMYDTLTINGKNGSSLSPIDIKEGESARLRFVNAGYQTHVVQFTDQMRVIAVDGEDVTSNEQQSKLEIAPGERIDVEWKNEGGSISLLSQSEGTNDVTIPLSDEGSQMTGEQEESSGGLASGTSYESKELLFDKTPENPDVTYEMNLNMGMNMGEGMVFQINEDTFPDTPPIQVEEGDLVKVELKNTGMLNHPMHLHGHRFQVVSKNGKKLNNPIVKDLINVKPGETYEVYFKANNKGEWLFHCHDNNHADRGMVTIVDYKSVYSPFEIGRGTKNAP</sequence>
<keyword evidence="1" id="KW-0479">Metal-binding</keyword>
<dbReference type="EMBL" id="AVBG01000014">
    <property type="protein sequence ID" value="KGP90245.1"/>
    <property type="molecule type" value="Genomic_DNA"/>
</dbReference>
<dbReference type="Proteomes" id="UP000030153">
    <property type="component" value="Unassembled WGS sequence"/>
</dbReference>
<dbReference type="RefSeq" id="WP_052115121.1">
    <property type="nucleotide sequence ID" value="NZ_AVBG01000014.1"/>
</dbReference>
<organism evidence="9 10">
    <name type="scientific">Pontibacillus chungwhensis BH030062</name>
    <dbReference type="NCBI Taxonomy" id="1385513"/>
    <lineage>
        <taxon>Bacteria</taxon>
        <taxon>Bacillati</taxon>
        <taxon>Bacillota</taxon>
        <taxon>Bacilli</taxon>
        <taxon>Bacillales</taxon>
        <taxon>Bacillaceae</taxon>
        <taxon>Pontibacillus</taxon>
    </lineage>
</organism>
<dbReference type="Gene3D" id="2.60.40.420">
    <property type="entry name" value="Cupredoxins - blue copper proteins"/>
    <property type="match status" value="2"/>
</dbReference>
<gene>
    <name evidence="9" type="ORF">N780_05950</name>
</gene>
<evidence type="ECO:0000256" key="1">
    <source>
        <dbReference type="ARBA" id="ARBA00022723"/>
    </source>
</evidence>
<dbReference type="InterPro" id="IPR011706">
    <property type="entry name" value="Cu-oxidase_C"/>
</dbReference>
<keyword evidence="3" id="KW-0186">Copper</keyword>
<dbReference type="STRING" id="1385513.N780_05950"/>
<evidence type="ECO:0000259" key="8">
    <source>
        <dbReference type="Pfam" id="PF07732"/>
    </source>
</evidence>